<evidence type="ECO:0000259" key="3">
    <source>
        <dbReference type="Pfam" id="PF11350"/>
    </source>
</evidence>
<evidence type="ECO:0000313" key="5">
    <source>
        <dbReference type="Proteomes" id="UP000652354"/>
    </source>
</evidence>
<dbReference type="Proteomes" id="UP000652354">
    <property type="component" value="Unassembled WGS sequence"/>
</dbReference>
<proteinExistence type="predicted"/>
<keyword evidence="2" id="KW-0812">Transmembrane</keyword>
<dbReference type="EMBL" id="BONR01000005">
    <property type="protein sequence ID" value="GIG55350.1"/>
    <property type="molecule type" value="Genomic_DNA"/>
</dbReference>
<feature type="domain" description="DUF3152" evidence="3">
    <location>
        <begin position="86"/>
        <end position="263"/>
    </location>
</feature>
<organism evidence="4 5">
    <name type="scientific">Demequina activiva</name>
    <dbReference type="NCBI Taxonomy" id="1582364"/>
    <lineage>
        <taxon>Bacteria</taxon>
        <taxon>Bacillati</taxon>
        <taxon>Actinomycetota</taxon>
        <taxon>Actinomycetes</taxon>
        <taxon>Micrococcales</taxon>
        <taxon>Demequinaceae</taxon>
        <taxon>Demequina</taxon>
    </lineage>
</organism>
<feature type="region of interest" description="Disordered" evidence="1">
    <location>
        <begin position="270"/>
        <end position="305"/>
    </location>
</feature>
<feature type="compositionally biased region" description="Pro residues" evidence="1">
    <location>
        <begin position="44"/>
        <end position="58"/>
    </location>
</feature>
<evidence type="ECO:0000256" key="1">
    <source>
        <dbReference type="SAM" id="MobiDB-lite"/>
    </source>
</evidence>
<keyword evidence="2" id="KW-0472">Membrane</keyword>
<sequence>MFARRGTGGPGLRAVVLVILVAFVAGIAMGWGTGLIGEQLAAPAPSPSPSSTPTPSPTPDVSVPPVEPIDRQLDEADRLAGLTSLAVPEEGEGTFTVGSTDGEPSGDAASVKWVRVEYEDGLEMNGRALSQFVLAVLNDHRGWGARGRYEFVPTSGAPDMRIVVASPTTTAATCLNPHAPASIGAAVDEETTPTPTPEPSPSEAITCADRGLIMISHYDWAAGLDAYGEDRTGSRAFQVNHGVGHLLGDEDGVCASGRALIMTDQRDLAEECEPNPWPWPDEPAPEPSETPQPTASPAAREQDAG</sequence>
<keyword evidence="5" id="KW-1185">Reference proteome</keyword>
<dbReference type="Pfam" id="PF11350">
    <property type="entry name" value="DUF3152"/>
    <property type="match status" value="1"/>
</dbReference>
<feature type="region of interest" description="Disordered" evidence="1">
    <location>
        <begin position="42"/>
        <end position="67"/>
    </location>
</feature>
<dbReference type="InterPro" id="IPR022603">
    <property type="entry name" value="DUF3152"/>
</dbReference>
<gene>
    <name evidence="4" type="ORF">Dac01nite_21020</name>
</gene>
<name>A0A919Q329_9MICO</name>
<evidence type="ECO:0000256" key="2">
    <source>
        <dbReference type="SAM" id="Phobius"/>
    </source>
</evidence>
<comment type="caution">
    <text evidence="4">The sequence shown here is derived from an EMBL/GenBank/DDBJ whole genome shotgun (WGS) entry which is preliminary data.</text>
</comment>
<protein>
    <recommendedName>
        <fullName evidence="3">DUF3152 domain-containing protein</fullName>
    </recommendedName>
</protein>
<keyword evidence="2" id="KW-1133">Transmembrane helix</keyword>
<accession>A0A919Q329</accession>
<feature type="transmembrane region" description="Helical" evidence="2">
    <location>
        <begin position="12"/>
        <end position="31"/>
    </location>
</feature>
<feature type="compositionally biased region" description="Pro residues" evidence="1">
    <location>
        <begin position="275"/>
        <end position="290"/>
    </location>
</feature>
<dbReference type="AlphaFoldDB" id="A0A919Q329"/>
<evidence type="ECO:0000313" key="4">
    <source>
        <dbReference type="EMBL" id="GIG55350.1"/>
    </source>
</evidence>
<reference evidence="4" key="1">
    <citation type="submission" date="2021-01" db="EMBL/GenBank/DDBJ databases">
        <title>Whole genome shotgun sequence of Demequina activiva NBRC 110675.</title>
        <authorList>
            <person name="Komaki H."/>
            <person name="Tamura T."/>
        </authorList>
    </citation>
    <scope>NUCLEOTIDE SEQUENCE</scope>
    <source>
        <strain evidence="4">NBRC 110675</strain>
    </source>
</reference>